<evidence type="ECO:0008006" key="3">
    <source>
        <dbReference type="Google" id="ProtNLM"/>
    </source>
</evidence>
<dbReference type="EMBL" id="JAFHLB010000006">
    <property type="protein sequence ID" value="MBN3577339.1"/>
    <property type="molecule type" value="Genomic_DNA"/>
</dbReference>
<evidence type="ECO:0000313" key="1">
    <source>
        <dbReference type="EMBL" id="MBN3577339.1"/>
    </source>
</evidence>
<gene>
    <name evidence="1" type="ORF">JYA62_06595</name>
</gene>
<dbReference type="RefSeq" id="WP_045974512.1">
    <property type="nucleotide sequence ID" value="NZ_CAWMDY010000011.1"/>
</dbReference>
<sequence length="118" mass="12562">MLLQNRSLAIVFLLTLALIFMGVAVGVAAGEKATIASTHSTLNLDSLSQVHPIECPKSNHSEGQSSHHCCASVCLLKVPYISELIFADAIPTSLALINQDKAEKAVARIQALFRPPIA</sequence>
<organism evidence="1 2">
    <name type="scientific">Vibrio neptunius</name>
    <dbReference type="NCBI Taxonomy" id="170651"/>
    <lineage>
        <taxon>Bacteria</taxon>
        <taxon>Pseudomonadati</taxon>
        <taxon>Pseudomonadota</taxon>
        <taxon>Gammaproteobacteria</taxon>
        <taxon>Vibrionales</taxon>
        <taxon>Vibrionaceae</taxon>
        <taxon>Vibrio</taxon>
    </lineage>
</organism>
<evidence type="ECO:0000313" key="2">
    <source>
        <dbReference type="Proteomes" id="UP000779070"/>
    </source>
</evidence>
<comment type="caution">
    <text evidence="1">The sequence shown here is derived from an EMBL/GenBank/DDBJ whole genome shotgun (WGS) entry which is preliminary data.</text>
</comment>
<dbReference type="GeneID" id="88755572"/>
<accession>A0ABS2ZZF8</accession>
<proteinExistence type="predicted"/>
<protein>
    <recommendedName>
        <fullName evidence="3">DUF2946 domain-containing protein</fullName>
    </recommendedName>
</protein>
<keyword evidence="2" id="KW-1185">Reference proteome</keyword>
<name>A0ABS2ZZF8_9VIBR</name>
<dbReference type="Proteomes" id="UP000779070">
    <property type="component" value="Unassembled WGS sequence"/>
</dbReference>
<dbReference type="PROSITE" id="PS50096">
    <property type="entry name" value="IQ"/>
    <property type="match status" value="1"/>
</dbReference>
<reference evidence="1 2" key="1">
    <citation type="submission" date="2021-02" db="EMBL/GenBank/DDBJ databases">
        <title>Draft Genome Sequences of 5 Vibrio neptunius Strains Isolated From of Bivalve Hatcheries.</title>
        <authorList>
            <person name="Galvis F."/>
            <person name="Barja J.L."/>
            <person name="Lemos M.L."/>
            <person name="Balado M."/>
        </authorList>
    </citation>
    <scope>NUCLEOTIDE SEQUENCE [LARGE SCALE GENOMIC DNA]</scope>
    <source>
        <strain evidence="1 2">PP-145.98</strain>
    </source>
</reference>